<name>A0A2H3BXA7_9AGAR</name>
<keyword evidence="2" id="KW-1185">Reference proteome</keyword>
<sequence length="405" mass="45863">MGRKAYPNPLALDTGIPPEQFRSLLAADHYILLRQARASHPSLVDMNTLATYLQPEIKSMLDSVHPFLAAHEAYFPKDVDPVVIRFLATLTALANNLSPAFQSISWEAWKVDDSIRMFKLLGYSKPSFDPTDVFPGEVRAPALPSLPSKRNRFQVTPEHVFRQGLRWEHFQGAASAAWFANLCLVFLFPAMVSPSFWPEDMPLPFAWKDLPGLLQADHYLLLRLARTRYPQILDFNILVNWRQPEVATLINHVHPFLLAHVKHFPDDVDILALRFLMTVTAIANNLGPCFIDPDWSPWKVQDPRRLVIGLQNFMSPFPRNLHFPDSQDPVILSDLSPISTAIPYVSDLPFFQVGIGCYPMDLDKLPSAIADALRLLSQAGVYPIHLPARLFSHGYTWSDNDFSFA</sequence>
<proteinExistence type="predicted"/>
<reference evidence="2" key="1">
    <citation type="journal article" date="2017" name="Nat. Ecol. Evol.">
        <title>Genome expansion and lineage-specific genetic innovations in the forest pathogenic fungi Armillaria.</title>
        <authorList>
            <person name="Sipos G."/>
            <person name="Prasanna A.N."/>
            <person name="Walter M.C."/>
            <person name="O'Connor E."/>
            <person name="Balint B."/>
            <person name="Krizsan K."/>
            <person name="Kiss B."/>
            <person name="Hess J."/>
            <person name="Varga T."/>
            <person name="Slot J."/>
            <person name="Riley R."/>
            <person name="Boka B."/>
            <person name="Rigling D."/>
            <person name="Barry K."/>
            <person name="Lee J."/>
            <person name="Mihaltcheva S."/>
            <person name="LaButti K."/>
            <person name="Lipzen A."/>
            <person name="Waldron R."/>
            <person name="Moloney N.M."/>
            <person name="Sperisen C."/>
            <person name="Kredics L."/>
            <person name="Vagvoelgyi C."/>
            <person name="Patrignani A."/>
            <person name="Fitzpatrick D."/>
            <person name="Nagy I."/>
            <person name="Doyle S."/>
            <person name="Anderson J.B."/>
            <person name="Grigoriev I.V."/>
            <person name="Gueldener U."/>
            <person name="Muensterkoetter M."/>
            <person name="Nagy L.G."/>
        </authorList>
    </citation>
    <scope>NUCLEOTIDE SEQUENCE [LARGE SCALE GENOMIC DNA]</scope>
    <source>
        <strain evidence="2">28-4</strain>
    </source>
</reference>
<accession>A0A2H3BXA7</accession>
<dbReference type="EMBL" id="KZ293432">
    <property type="protein sequence ID" value="PBK68523.1"/>
    <property type="molecule type" value="Genomic_DNA"/>
</dbReference>
<protein>
    <submittedName>
        <fullName evidence="1">Uncharacterized protein</fullName>
    </submittedName>
</protein>
<dbReference type="Proteomes" id="UP000218334">
    <property type="component" value="Unassembled WGS sequence"/>
</dbReference>
<dbReference type="AlphaFoldDB" id="A0A2H3BXA7"/>
<gene>
    <name evidence="1" type="ORF">ARMSODRAFT_975923</name>
</gene>
<evidence type="ECO:0000313" key="2">
    <source>
        <dbReference type="Proteomes" id="UP000218334"/>
    </source>
</evidence>
<organism evidence="1 2">
    <name type="scientific">Armillaria solidipes</name>
    <dbReference type="NCBI Taxonomy" id="1076256"/>
    <lineage>
        <taxon>Eukaryota</taxon>
        <taxon>Fungi</taxon>
        <taxon>Dikarya</taxon>
        <taxon>Basidiomycota</taxon>
        <taxon>Agaricomycotina</taxon>
        <taxon>Agaricomycetes</taxon>
        <taxon>Agaricomycetidae</taxon>
        <taxon>Agaricales</taxon>
        <taxon>Marasmiineae</taxon>
        <taxon>Physalacriaceae</taxon>
        <taxon>Armillaria</taxon>
    </lineage>
</organism>
<evidence type="ECO:0000313" key="1">
    <source>
        <dbReference type="EMBL" id="PBK68523.1"/>
    </source>
</evidence>